<keyword evidence="7" id="KW-0547">Nucleotide-binding</keyword>
<comment type="cofactor">
    <cofactor evidence="8">
        <name>Mn(2+)</name>
        <dbReference type="ChEBI" id="CHEBI:29035"/>
    </cofactor>
</comment>
<keyword evidence="10" id="KW-0812">Transmembrane</keyword>
<feature type="active site" evidence="6">
    <location>
        <position position="453"/>
    </location>
</feature>
<evidence type="ECO:0000256" key="7">
    <source>
        <dbReference type="PIRSR" id="PIRSR624869-2"/>
    </source>
</evidence>
<keyword evidence="10" id="KW-1133">Transmembrane helix</keyword>
<dbReference type="EnsemblMetazoa" id="BGLB005172-RD">
    <property type="protein sequence ID" value="BGLB005172-PD"/>
    <property type="gene ID" value="BGLB005172"/>
</dbReference>
<sequence>MGYWTYARRRWKWFLWLLVTAVVLINAAIFIGLTGPRDQLSVRQTEDESHLLIARKNLNKSRGNSSGQAYADWEQKDPLGGDRGKHLNQENSQKQDQNLADHGYDANQPKEVDVNYNSRTNYTYKDNEEDNDDEEIIELLKQKDDQEDYVQQKGGQSHGARANYSITQVDQFVQKFQSVYKNSPYAVDIESKYLIHLRRITSLRKKGPRLVDYLHEKGTHSWEIFHSEIRQHALYDPDEGYLKSLLKDMVMKEVVDVEQKEGGTQIKLIITLEDDGQSLFKPMRFPRQQETLPDHFYFADYERHNAEIAAFHLDMLLGFHRVPPTVGRVMNVSHDLHRLSNKKLARTFFISPAGNWCFHGSCSYYCDSSHPICGHPIMLEGSMAAFLPPVERAKRKTWRNPWKRSYSKHRKAYWELNNDLCEKIKEKEPYNTGRRLLDILDMAVFDFLTGNLDRHHYETFQDFDNETFLLHLDNGRAFGKSKYDCISCIAPVRQCCMIRLSTLSKLVKLYSGPDSLSTLMRFSMHSDPVDPILVEPHLQALDRRVSKLLHIIYSCLAEGKSWNEVIIDDGIT</sequence>
<keyword evidence="10" id="KW-0472">Membrane</keyword>
<name>A0A2C9JN99_BIOGL</name>
<evidence type="ECO:0000256" key="10">
    <source>
        <dbReference type="SAM" id="Phobius"/>
    </source>
</evidence>
<dbReference type="KEGG" id="bgt:106060870"/>
<reference evidence="12" key="1">
    <citation type="submission" date="2020-05" db="UniProtKB">
        <authorList>
            <consortium name="EnsemblMetazoa"/>
        </authorList>
    </citation>
    <scope>IDENTIFICATION</scope>
    <source>
        <strain evidence="12">BB02</strain>
    </source>
</reference>
<keyword evidence="5" id="KW-0325">Glycoprotein</keyword>
<protein>
    <recommendedName>
        <fullName evidence="11">FAM20 C-terminal domain-containing protein</fullName>
    </recommendedName>
</protein>
<feature type="binding site" evidence="8">
    <location>
        <position position="473"/>
    </location>
    <ligand>
        <name>Mn(2+)</name>
        <dbReference type="ChEBI" id="CHEBI:29035"/>
    </ligand>
</feature>
<keyword evidence="7" id="KW-0067">ATP-binding</keyword>
<evidence type="ECO:0000256" key="2">
    <source>
        <dbReference type="ARBA" id="ARBA00006557"/>
    </source>
</evidence>
<dbReference type="STRING" id="6526.A0A2C9JN99"/>
<proteinExistence type="inferred from homology"/>
<feature type="compositionally biased region" description="Basic and acidic residues" evidence="9">
    <location>
        <begin position="102"/>
        <end position="113"/>
    </location>
</feature>
<feature type="region of interest" description="Disordered" evidence="9">
    <location>
        <begin position="57"/>
        <end position="117"/>
    </location>
</feature>
<feature type="domain" description="FAM20 C-terminal" evidence="11">
    <location>
        <begin position="348"/>
        <end position="563"/>
    </location>
</feature>
<comment type="subcellular location">
    <subcellularLocation>
        <location evidence="1">Golgi apparatus</location>
    </subcellularLocation>
</comment>
<evidence type="ECO:0000313" key="13">
    <source>
        <dbReference type="Proteomes" id="UP000076420"/>
    </source>
</evidence>
<evidence type="ECO:0000313" key="12">
    <source>
        <dbReference type="EnsemblMetazoa" id="BGLB005172-PB"/>
    </source>
</evidence>
<gene>
    <name evidence="12" type="primary">106060870</name>
</gene>
<dbReference type="VEuPathDB" id="VectorBase:BGLB005172"/>
<keyword evidence="8" id="KW-0464">Manganese</keyword>
<evidence type="ECO:0000256" key="5">
    <source>
        <dbReference type="ARBA" id="ARBA00023180"/>
    </source>
</evidence>
<evidence type="ECO:0000256" key="9">
    <source>
        <dbReference type="SAM" id="MobiDB-lite"/>
    </source>
</evidence>
<dbReference type="PANTHER" id="PTHR12450">
    <property type="entry name" value="DENTIN MATRIX PROTEIN 4 PROTEIN FAM20"/>
    <property type="match status" value="1"/>
</dbReference>
<feature type="binding site" evidence="7">
    <location>
        <position position="458"/>
    </location>
    <ligand>
        <name>ATP</name>
        <dbReference type="ChEBI" id="CHEBI:30616"/>
    </ligand>
</feature>
<feature type="binding site" evidence="8">
    <location>
        <position position="302"/>
    </location>
    <ligand>
        <name>Mn(2+)</name>
        <dbReference type="ChEBI" id="CHEBI:29035"/>
    </ligand>
</feature>
<dbReference type="GO" id="GO:0046872">
    <property type="term" value="F:metal ion binding"/>
    <property type="evidence" value="ECO:0007669"/>
    <property type="project" value="UniProtKB-KW"/>
</dbReference>
<dbReference type="InterPro" id="IPR009581">
    <property type="entry name" value="FAM20_C"/>
</dbReference>
<dbReference type="EnsemblMetazoa" id="BGLB005172-RC">
    <property type="protein sequence ID" value="BGLB005172-PC"/>
    <property type="gene ID" value="BGLB005172"/>
</dbReference>
<feature type="transmembrane region" description="Helical" evidence="10">
    <location>
        <begin position="12"/>
        <end position="33"/>
    </location>
</feature>
<feature type="binding site" evidence="7">
    <location>
        <position position="265"/>
    </location>
    <ligand>
        <name>ATP</name>
        <dbReference type="ChEBI" id="CHEBI:30616"/>
    </ligand>
</feature>
<evidence type="ECO:0000256" key="4">
    <source>
        <dbReference type="ARBA" id="ARBA00023157"/>
    </source>
</evidence>
<evidence type="ECO:0000256" key="3">
    <source>
        <dbReference type="ARBA" id="ARBA00023034"/>
    </source>
</evidence>
<dbReference type="GO" id="GO:0005524">
    <property type="term" value="F:ATP binding"/>
    <property type="evidence" value="ECO:0007669"/>
    <property type="project" value="UniProtKB-KW"/>
</dbReference>
<feature type="compositionally biased region" description="Basic and acidic residues" evidence="9">
    <location>
        <begin position="73"/>
        <end position="88"/>
    </location>
</feature>
<dbReference type="RefSeq" id="XP_013074349.2">
    <property type="nucleotide sequence ID" value="XM_013218895.2"/>
</dbReference>
<dbReference type="OrthoDB" id="8583677at2759"/>
<keyword evidence="3" id="KW-0333">Golgi apparatus</keyword>
<evidence type="ECO:0000259" key="11">
    <source>
        <dbReference type="Pfam" id="PF06702"/>
    </source>
</evidence>
<dbReference type="VEuPathDB" id="VectorBase:BGLAX_045679"/>
<accession>A0A2C9JN99</accession>
<feature type="binding site" evidence="7">
    <location>
        <position position="302"/>
    </location>
    <ligand>
        <name>ATP</name>
        <dbReference type="ChEBI" id="CHEBI:30616"/>
    </ligand>
</feature>
<evidence type="ECO:0000256" key="6">
    <source>
        <dbReference type="PIRSR" id="PIRSR624869-1"/>
    </source>
</evidence>
<dbReference type="Proteomes" id="UP000076420">
    <property type="component" value="Unassembled WGS sequence"/>
</dbReference>
<dbReference type="InterPro" id="IPR024869">
    <property type="entry name" value="FAM20"/>
</dbReference>
<dbReference type="AlphaFoldDB" id="A0A2C9JN99"/>
<keyword evidence="8" id="KW-0479">Metal-binding</keyword>
<feature type="binding site" evidence="7">
    <location>
        <position position="473"/>
    </location>
    <ligand>
        <name>ATP</name>
        <dbReference type="ChEBI" id="CHEBI:30616"/>
    </ligand>
</feature>
<dbReference type="GO" id="GO:0016773">
    <property type="term" value="F:phosphotransferase activity, alcohol group as acceptor"/>
    <property type="evidence" value="ECO:0007669"/>
    <property type="project" value="TreeGrafter"/>
</dbReference>
<organism evidence="12 13">
    <name type="scientific">Biomphalaria glabrata</name>
    <name type="common">Bloodfluke planorb</name>
    <name type="synonym">Freshwater snail</name>
    <dbReference type="NCBI Taxonomy" id="6526"/>
    <lineage>
        <taxon>Eukaryota</taxon>
        <taxon>Metazoa</taxon>
        <taxon>Spiralia</taxon>
        <taxon>Lophotrochozoa</taxon>
        <taxon>Mollusca</taxon>
        <taxon>Gastropoda</taxon>
        <taxon>Heterobranchia</taxon>
        <taxon>Euthyneura</taxon>
        <taxon>Panpulmonata</taxon>
        <taxon>Hygrophila</taxon>
        <taxon>Lymnaeoidea</taxon>
        <taxon>Planorbidae</taxon>
        <taxon>Biomphalaria</taxon>
    </lineage>
</organism>
<comment type="similarity">
    <text evidence="2">Belongs to the FAM20 family.</text>
</comment>
<dbReference type="Pfam" id="PF06702">
    <property type="entry name" value="Fam20C"/>
    <property type="match status" value="1"/>
</dbReference>
<evidence type="ECO:0000256" key="1">
    <source>
        <dbReference type="ARBA" id="ARBA00004555"/>
    </source>
</evidence>
<dbReference type="RefSeq" id="XP_013074351.2">
    <property type="nucleotide sequence ID" value="XM_013218897.2"/>
</dbReference>
<dbReference type="CDD" id="cd10314">
    <property type="entry name" value="FAM20_C"/>
    <property type="match status" value="1"/>
</dbReference>
<feature type="binding site" evidence="7">
    <location>
        <begin position="384"/>
        <end position="387"/>
    </location>
    <ligand>
        <name>ATP</name>
        <dbReference type="ChEBI" id="CHEBI:30616"/>
    </ligand>
</feature>
<feature type="compositionally biased region" description="Polar residues" evidence="9">
    <location>
        <begin position="89"/>
        <end position="98"/>
    </location>
</feature>
<feature type="binding site" evidence="7">
    <location>
        <position position="281"/>
    </location>
    <ligand>
        <name>ATP</name>
        <dbReference type="ChEBI" id="CHEBI:30616"/>
    </ligand>
</feature>
<dbReference type="EnsemblMetazoa" id="BGLB005172-RB">
    <property type="protein sequence ID" value="BGLB005172-PB"/>
    <property type="gene ID" value="BGLB005172"/>
</dbReference>
<evidence type="ECO:0000256" key="8">
    <source>
        <dbReference type="PIRSR" id="PIRSR624869-3"/>
    </source>
</evidence>
<dbReference type="GO" id="GO:0005794">
    <property type="term" value="C:Golgi apparatus"/>
    <property type="evidence" value="ECO:0007669"/>
    <property type="project" value="UniProtKB-SubCell"/>
</dbReference>
<dbReference type="PANTHER" id="PTHR12450:SF22">
    <property type="entry name" value="EXTRACELLULAR SERINE_THREONINE PROTEIN CG31145"/>
    <property type="match status" value="1"/>
</dbReference>
<keyword evidence="4" id="KW-1015">Disulfide bond</keyword>